<dbReference type="Gene3D" id="3.30.450.40">
    <property type="match status" value="1"/>
</dbReference>
<dbReference type="InterPro" id="IPR003594">
    <property type="entry name" value="HATPase_dom"/>
</dbReference>
<evidence type="ECO:0000256" key="4">
    <source>
        <dbReference type="ARBA" id="ARBA00022679"/>
    </source>
</evidence>
<evidence type="ECO:0000313" key="12">
    <source>
        <dbReference type="EMBL" id="KAG7293712.1"/>
    </source>
</evidence>
<comment type="catalytic activity">
    <reaction evidence="1">
        <text>ATP + protein L-histidine = ADP + protein N-phospho-L-histidine.</text>
        <dbReference type="EC" id="2.7.13.3"/>
    </reaction>
</comment>
<dbReference type="Pfam" id="PF02518">
    <property type="entry name" value="HATPase_c"/>
    <property type="match status" value="1"/>
</dbReference>
<keyword evidence="5" id="KW-0677">Repeat</keyword>
<dbReference type="GO" id="GO:0005886">
    <property type="term" value="C:plasma membrane"/>
    <property type="evidence" value="ECO:0007669"/>
    <property type="project" value="TreeGrafter"/>
</dbReference>
<evidence type="ECO:0000256" key="2">
    <source>
        <dbReference type="ARBA" id="ARBA00012438"/>
    </source>
</evidence>
<dbReference type="GO" id="GO:0009927">
    <property type="term" value="F:histidine phosphotransfer kinase activity"/>
    <property type="evidence" value="ECO:0007669"/>
    <property type="project" value="TreeGrafter"/>
</dbReference>
<feature type="compositionally biased region" description="Basic and acidic residues" evidence="9">
    <location>
        <begin position="1055"/>
        <end position="1066"/>
    </location>
</feature>
<evidence type="ECO:0000256" key="1">
    <source>
        <dbReference type="ARBA" id="ARBA00000085"/>
    </source>
</evidence>
<feature type="region of interest" description="Disordered" evidence="9">
    <location>
        <begin position="1999"/>
        <end position="2093"/>
    </location>
</feature>
<dbReference type="InterPro" id="IPR005467">
    <property type="entry name" value="His_kinase_dom"/>
</dbReference>
<evidence type="ECO:0000256" key="8">
    <source>
        <dbReference type="PROSITE-ProRule" id="PRU00169"/>
    </source>
</evidence>
<feature type="repeat" description="ANK" evidence="7">
    <location>
        <begin position="2166"/>
        <end position="2198"/>
    </location>
</feature>
<dbReference type="InterPro" id="IPR011006">
    <property type="entry name" value="CheY-like_superfamily"/>
</dbReference>
<feature type="region of interest" description="Disordered" evidence="9">
    <location>
        <begin position="262"/>
        <end position="345"/>
    </location>
</feature>
<dbReference type="InterPro" id="IPR036097">
    <property type="entry name" value="HisK_dim/P_sf"/>
</dbReference>
<feature type="compositionally biased region" description="Basic and acidic residues" evidence="9">
    <location>
        <begin position="2011"/>
        <end position="2023"/>
    </location>
</feature>
<feature type="domain" description="Response regulatory" evidence="11">
    <location>
        <begin position="1081"/>
        <end position="1220"/>
    </location>
</feature>
<dbReference type="InterPro" id="IPR027417">
    <property type="entry name" value="P-loop_NTPase"/>
</dbReference>
<dbReference type="InterPro" id="IPR002110">
    <property type="entry name" value="Ankyrin_rpt"/>
</dbReference>
<dbReference type="SUPFAM" id="SSF55781">
    <property type="entry name" value="GAF domain-like"/>
    <property type="match status" value="1"/>
</dbReference>
<dbReference type="SMART" id="SM00387">
    <property type="entry name" value="HATPase_c"/>
    <property type="match status" value="1"/>
</dbReference>
<name>A0AAD4F5W1_9PEZI</name>
<dbReference type="Proteomes" id="UP001197093">
    <property type="component" value="Unassembled WGS sequence"/>
</dbReference>
<keyword evidence="7" id="KW-0040">ANK repeat</keyword>
<dbReference type="InterPro" id="IPR001789">
    <property type="entry name" value="Sig_transdc_resp-reg_receiver"/>
</dbReference>
<evidence type="ECO:0000256" key="9">
    <source>
        <dbReference type="SAM" id="MobiDB-lite"/>
    </source>
</evidence>
<evidence type="ECO:0000259" key="11">
    <source>
        <dbReference type="PROSITE" id="PS50110"/>
    </source>
</evidence>
<reference evidence="12" key="1">
    <citation type="submission" date="2023-02" db="EMBL/GenBank/DDBJ databases">
        <authorList>
            <person name="Palmer J.M."/>
        </authorList>
    </citation>
    <scope>NUCLEOTIDE SEQUENCE</scope>
    <source>
        <strain evidence="12">FW57</strain>
    </source>
</reference>
<gene>
    <name evidence="12" type="ORF">NEMBOFW57_003769</name>
</gene>
<comment type="caution">
    <text evidence="12">The sequence shown here is derived from an EMBL/GenBank/DDBJ whole genome shotgun (WGS) entry which is preliminary data.</text>
</comment>
<dbReference type="CDD" id="cd00082">
    <property type="entry name" value="HisKA"/>
    <property type="match status" value="1"/>
</dbReference>
<accession>A0AAD4F5W1</accession>
<feature type="compositionally biased region" description="Polar residues" evidence="9">
    <location>
        <begin position="1999"/>
        <end position="2009"/>
    </location>
</feature>
<evidence type="ECO:0000256" key="6">
    <source>
        <dbReference type="ARBA" id="ARBA00022777"/>
    </source>
</evidence>
<dbReference type="GO" id="GO:0000155">
    <property type="term" value="F:phosphorelay sensor kinase activity"/>
    <property type="evidence" value="ECO:0007669"/>
    <property type="project" value="InterPro"/>
</dbReference>
<feature type="domain" description="Histidine kinase" evidence="10">
    <location>
        <begin position="600"/>
        <end position="843"/>
    </location>
</feature>
<dbReference type="EMBL" id="JAHCVI010000001">
    <property type="protein sequence ID" value="KAG7293712.1"/>
    <property type="molecule type" value="Genomic_DNA"/>
</dbReference>
<dbReference type="Gene3D" id="1.10.287.130">
    <property type="match status" value="1"/>
</dbReference>
<dbReference type="SUPFAM" id="SSF52172">
    <property type="entry name" value="CheY-like"/>
    <property type="match status" value="1"/>
</dbReference>
<keyword evidence="6" id="KW-0418">Kinase</keyword>
<organism evidence="12 13">
    <name type="scientific">Staphylotrichum longicolle</name>
    <dbReference type="NCBI Taxonomy" id="669026"/>
    <lineage>
        <taxon>Eukaryota</taxon>
        <taxon>Fungi</taxon>
        <taxon>Dikarya</taxon>
        <taxon>Ascomycota</taxon>
        <taxon>Pezizomycotina</taxon>
        <taxon>Sordariomycetes</taxon>
        <taxon>Sordariomycetidae</taxon>
        <taxon>Sordariales</taxon>
        <taxon>Chaetomiaceae</taxon>
        <taxon>Staphylotrichum</taxon>
    </lineage>
</organism>
<evidence type="ECO:0000256" key="7">
    <source>
        <dbReference type="PROSITE-ProRule" id="PRU00023"/>
    </source>
</evidence>
<dbReference type="PRINTS" id="PR00344">
    <property type="entry name" value="BCTRLSENSOR"/>
</dbReference>
<dbReference type="SMART" id="SM00448">
    <property type="entry name" value="REC"/>
    <property type="match status" value="1"/>
</dbReference>
<evidence type="ECO:0000259" key="10">
    <source>
        <dbReference type="PROSITE" id="PS50109"/>
    </source>
</evidence>
<dbReference type="PROSITE" id="PS50109">
    <property type="entry name" value="HIS_KIN"/>
    <property type="match status" value="1"/>
</dbReference>
<dbReference type="Pfam" id="PF00072">
    <property type="entry name" value="Response_reg"/>
    <property type="match status" value="1"/>
</dbReference>
<dbReference type="PROSITE" id="PS50110">
    <property type="entry name" value="RESPONSE_REGULATORY"/>
    <property type="match status" value="1"/>
</dbReference>
<feature type="modified residue" description="4-aspartylphosphate" evidence="8">
    <location>
        <position position="1136"/>
    </location>
</feature>
<dbReference type="Pfam" id="PF24883">
    <property type="entry name" value="NPHP3_N"/>
    <property type="match status" value="1"/>
</dbReference>
<dbReference type="PROSITE" id="PS50088">
    <property type="entry name" value="ANK_REPEAT"/>
    <property type="match status" value="1"/>
</dbReference>
<dbReference type="Gene3D" id="3.30.565.10">
    <property type="entry name" value="Histidine kinase-like ATPase, C-terminal domain"/>
    <property type="match status" value="1"/>
</dbReference>
<dbReference type="InterPro" id="IPR036890">
    <property type="entry name" value="HATPase_C_sf"/>
</dbReference>
<dbReference type="Gene3D" id="1.25.40.20">
    <property type="entry name" value="Ankyrin repeat-containing domain"/>
    <property type="match status" value="1"/>
</dbReference>
<dbReference type="InterPro" id="IPR029016">
    <property type="entry name" value="GAF-like_dom_sf"/>
</dbReference>
<dbReference type="SUPFAM" id="SSF52540">
    <property type="entry name" value="P-loop containing nucleoside triphosphate hydrolases"/>
    <property type="match status" value="1"/>
</dbReference>
<dbReference type="SMART" id="SM00248">
    <property type="entry name" value="ANK"/>
    <property type="match status" value="2"/>
</dbReference>
<evidence type="ECO:0000256" key="3">
    <source>
        <dbReference type="ARBA" id="ARBA00022553"/>
    </source>
</evidence>
<sequence>MSATTPAASAEGPALAAACVEVESSERARQREIAAYLSAASFPPGLPVQFQETARLNSDPTLNALTQMGALRLGVDRAFISLIDRKYQYVVTEMTRSHSLVDMKCAQGDHIAIGVCKINNCDGVCPATMKAFMDETGEWVKTGPDVIANRTRYIINNFKTHPDYMNRPYVTAYPFFTSYLEVPLVSPLGYLLGSYCVVDSHYNDFDNDEIVEVMNEIASAIMAHLENVRIRQSRDRSEQLIEGLSGFIRHESPLQPLTRFEEPAALGQSERAKRSAGDVRGSVASSTPAKVDDSSDTISSTGSGRPPRPVVASSSSLESAPSALSLASTPHQEGSETPPTTPRDELGENAMEQQLLAAIAAADVGDETSAHPPTAPSDISEPHGFISSANIKTSFFRAAATIRRSMDLDGLMFLDAVPSSYVDRPDQPVLDPGGGRPGDLLEGPFCPAIVKSALGPEGETTTHFDPTQLPEVSLQRFIRAYPGGHVFTADELGPIDDSYGVGKPFESRRTADQESMRLKNDIAALFRLLPAAKYVIFLPLWHFQRECWYAAALGWVEDPTRAIGVADISLVSAFGNSVMAEVSRLEALAASRAKSDFVSSLSHELRSPLHGIMASSELLRDVLSDRHLLSTLDMLDSCATTLLDTFNNLLDHAIVTHSGTSSLSGVRTVDLGGLVEDVVEAVKLGHRSGNVFDMQTSLIPARRNELPDRPLLVSVQIARFQWRLPLNVGAWKRIVMNIFGNAFKYTSAGHIEVGLKVVKRADRTGNESDYISFTVADTGSGMSSDYLKYHLFTPFSQEDNHAPGMGLGLSIVQQLVRDLGGTVNVKSSLGIGTLVEVLVPLTKEHPESRSIGTAELADAEEHRPLDHFSDLKGRTACLITPEMCAAMGDTEISITKDVRNWSAMVERAIRVNAGVCLGMEVIVGIDDRPIPRADLYILDCNMFNERAQETRDKVLQAWHDRVAPLVLLCSQSGSSACLHRQIKKGHGIHLHQPIGPRKLASVLQASLEVDSKSGALTTIGARQYGSELEVVADLRASPDAPPPDPLLPCLGNDQAVKEPEQRRDDPESGTAPQMQRSNQQHLLLVDDNPINIKLLAHLVKKLNHTFATASDGLEAVQLYQRSLEGQSAPFDLVFMDISMPVMNGFEATREIRRIETERGSAEKVEPQHSILHWLVQFLPITDHRSIIHSQRQKRITTGHLHPFTMPRRSRLFDEAMVRFQEEAKVEYRNSKKDLLILEAFLSEKTSPQDAKKAAEELGKTAGNKWSSGNKVIPQRWITTLLDNIGIFIQIGDYATTSAPESVGLAWYAVRLTLKAIEGNYELYNLFGTGLSSISEIMILIQHYDELYDKSDKPAQGVSDVLKHLFDTIIETYTAVLKFSFAVKMHLSGGFRDKIGHAIGGLLGFAQANFQGKLDAINDLKKKILDDSEAVFQKQALDSLGVTERAVQDIKSTVDRIMGFRQQLESWHNEQMDAWNRLRAGFKDDINDAMAKNRPKTPWELALDEFETIRVILFKLAHDSRRGFLDLATTRFPGTCDWVFQQPEYQAWEGGNGTLLCISGYAGAGKSTLISVIANRVMATRNDTKATTLLYTSCGDATSSNASSVCFTILFQLHVLARNMTEDTKDADSLDTCNKALFDFLAAQGHVESTKTKQPAQVKDDAPSFVNAFMRLVQTLGVSTLLVLDAVDSLAQTGRTRLSKDLGDLLRRFQTPQAASANNSPVIELAHDLGSRHSSDLMRTIYGSLKTVPGLTEDDLELASLEILRRVEHDDYRFSYLDKAMKVMRQPLLGSIERQLERLPEGGDRARFDAELLRIGPDYARLLQTALTWSLLGKVWPRAEVVLDDFNSVYRRPTGASTKWEFLPPSSIEMDQLAFISGSFLRLRYSDDGSCRVAVPNKKNLAEYCFASPDGKEHDRHHEAGTICARCQSKVMQSASLSLSEKEGHLDLAITCLTHLNHELFQFRAKIARNPLEEIRLLDRAEQLGLQSGAELIQLAKSTEANARRNTSTATDEDRLQNLEKWDNSDDSMDESDKEMAQHRVPKAGRRQTRDFWPGSGRTATLNDMVREMPVDDDEKEGYRDQQDDPNDANDPSTRYEVQYWPYHLRQAEHRWTPEERSKSVKWATLFAQLDKLVDKSQYNETFQGWQRRYKMKLRGPFTLADNIAEAAREPLHVAAYLGLTSWAEHLLKNGALVNDVSGNCNAIQAAASSRMGRRPEMLKLLLEAGADVNFETEIAPPAFHMWLLGDSTSQIVNLMVQHGANPAVVSKVSGTNRERSTAKAFAKDVFINQERK</sequence>
<dbReference type="InterPro" id="IPR004358">
    <property type="entry name" value="Sig_transdc_His_kin-like_C"/>
</dbReference>
<dbReference type="PANTHER" id="PTHR43047">
    <property type="entry name" value="TWO-COMPONENT HISTIDINE PROTEIN KINASE"/>
    <property type="match status" value="1"/>
</dbReference>
<dbReference type="InterPro" id="IPR003661">
    <property type="entry name" value="HisK_dim/P_dom"/>
</dbReference>
<protein>
    <recommendedName>
        <fullName evidence="2">histidine kinase</fullName>
        <ecNumber evidence="2">2.7.13.3</ecNumber>
    </recommendedName>
</protein>
<dbReference type="SUPFAM" id="SSF55874">
    <property type="entry name" value="ATPase domain of HSP90 chaperone/DNA topoisomerase II/histidine kinase"/>
    <property type="match status" value="1"/>
</dbReference>
<evidence type="ECO:0000313" key="13">
    <source>
        <dbReference type="Proteomes" id="UP001197093"/>
    </source>
</evidence>
<feature type="compositionally biased region" description="Polar residues" evidence="9">
    <location>
        <begin position="329"/>
        <end position="338"/>
    </location>
</feature>
<evidence type="ECO:0000256" key="5">
    <source>
        <dbReference type="ARBA" id="ARBA00022737"/>
    </source>
</evidence>
<dbReference type="SUPFAM" id="SSF48403">
    <property type="entry name" value="Ankyrin repeat"/>
    <property type="match status" value="1"/>
</dbReference>
<keyword evidence="13" id="KW-1185">Reference proteome</keyword>
<keyword evidence="3 8" id="KW-0597">Phosphoprotein</keyword>
<feature type="region of interest" description="Disordered" evidence="9">
    <location>
        <begin position="1035"/>
        <end position="1077"/>
    </location>
</feature>
<feature type="compositionally biased region" description="Low complexity" evidence="9">
    <location>
        <begin position="313"/>
        <end position="328"/>
    </location>
</feature>
<dbReference type="Pfam" id="PF00512">
    <property type="entry name" value="HisKA"/>
    <property type="match status" value="1"/>
</dbReference>
<dbReference type="InterPro" id="IPR056884">
    <property type="entry name" value="NPHP3-like_N"/>
</dbReference>
<dbReference type="SMART" id="SM00388">
    <property type="entry name" value="HisKA"/>
    <property type="match status" value="1"/>
</dbReference>
<dbReference type="SUPFAM" id="SSF47384">
    <property type="entry name" value="Homodimeric domain of signal transducing histidine kinase"/>
    <property type="match status" value="1"/>
</dbReference>
<keyword evidence="4" id="KW-0808">Transferase</keyword>
<dbReference type="Gene3D" id="3.40.50.300">
    <property type="entry name" value="P-loop containing nucleotide triphosphate hydrolases"/>
    <property type="match status" value="1"/>
</dbReference>
<dbReference type="EC" id="2.7.13.3" evidence="2"/>
<dbReference type="Gene3D" id="3.40.50.2300">
    <property type="match status" value="1"/>
</dbReference>
<dbReference type="InterPro" id="IPR036770">
    <property type="entry name" value="Ankyrin_rpt-contain_sf"/>
</dbReference>
<dbReference type="CDD" id="cd17546">
    <property type="entry name" value="REC_hyHK_CKI1_RcsC-like"/>
    <property type="match status" value="1"/>
</dbReference>
<dbReference type="PANTHER" id="PTHR43047:SF72">
    <property type="entry name" value="OSMOSENSING HISTIDINE PROTEIN KINASE SLN1"/>
    <property type="match status" value="1"/>
</dbReference>
<proteinExistence type="predicted"/>